<evidence type="ECO:0000256" key="1">
    <source>
        <dbReference type="PROSITE-ProRule" id="PRU00169"/>
    </source>
</evidence>
<dbReference type="PROSITE" id="PS50110">
    <property type="entry name" value="RESPONSE_REGULATORY"/>
    <property type="match status" value="1"/>
</dbReference>
<dbReference type="OrthoDB" id="9784719at2"/>
<dbReference type="SMART" id="SM00448">
    <property type="entry name" value="REC"/>
    <property type="match status" value="1"/>
</dbReference>
<dbReference type="EMBL" id="PVWJ01000112">
    <property type="protein sequence ID" value="PSB01363.1"/>
    <property type="molecule type" value="Genomic_DNA"/>
</dbReference>
<dbReference type="InterPro" id="IPR011006">
    <property type="entry name" value="CheY-like_superfamily"/>
</dbReference>
<comment type="caution">
    <text evidence="3">The sequence shown here is derived from an EMBL/GenBank/DDBJ whole genome shotgun (WGS) entry which is preliminary data.</text>
</comment>
<evidence type="ECO:0000259" key="2">
    <source>
        <dbReference type="PROSITE" id="PS50110"/>
    </source>
</evidence>
<dbReference type="RefSeq" id="WP_106290184.1">
    <property type="nucleotide sequence ID" value="NZ_PVWJ01000112.1"/>
</dbReference>
<feature type="modified residue" description="4-aspartylphosphate" evidence="1">
    <location>
        <position position="56"/>
    </location>
</feature>
<reference evidence="3 4" key="1">
    <citation type="submission" date="2018-02" db="EMBL/GenBank/DDBJ databases">
        <authorList>
            <person name="Cohen D.B."/>
            <person name="Kent A.D."/>
        </authorList>
    </citation>
    <scope>NUCLEOTIDE SEQUENCE [LARGE SCALE GENOMIC DNA]</scope>
    <source>
        <strain evidence="3 4">CCAP 1448/3</strain>
    </source>
</reference>
<protein>
    <recommendedName>
        <fullName evidence="2">Response regulatory domain-containing protein</fullName>
    </recommendedName>
</protein>
<accession>A0A2T1BZQ8</accession>
<dbReference type="Proteomes" id="UP000238762">
    <property type="component" value="Unassembled WGS sequence"/>
</dbReference>
<dbReference type="CDD" id="cd00156">
    <property type="entry name" value="REC"/>
    <property type="match status" value="1"/>
</dbReference>
<evidence type="ECO:0000313" key="4">
    <source>
        <dbReference type="Proteomes" id="UP000238762"/>
    </source>
</evidence>
<keyword evidence="1" id="KW-0597">Phosphoprotein</keyword>
<gene>
    <name evidence="3" type="ORF">C7B64_18680</name>
</gene>
<dbReference type="GO" id="GO:0000160">
    <property type="term" value="P:phosphorelay signal transduction system"/>
    <property type="evidence" value="ECO:0007669"/>
    <property type="project" value="InterPro"/>
</dbReference>
<dbReference type="InterPro" id="IPR001789">
    <property type="entry name" value="Sig_transdc_resp-reg_receiver"/>
</dbReference>
<dbReference type="Gene3D" id="3.40.50.2300">
    <property type="match status" value="1"/>
</dbReference>
<proteinExistence type="predicted"/>
<evidence type="ECO:0000313" key="3">
    <source>
        <dbReference type="EMBL" id="PSB01363.1"/>
    </source>
</evidence>
<dbReference type="AlphaFoldDB" id="A0A2T1BZQ8"/>
<sequence>MANSIQVLFVDREQKTLKDILSYCLQDLPISFDCVGSVTQAKTMLRLHNYDVVFTDIRFPDGELGLDFLNFYQNNYSGRAFGILAASLSPQEQEQAVKLGAAIFSKPIRENDLRSWLLGVAHRQKTPSNPAIKSNPVVKQQIQALQPDTIAVSALRSAQTVLGYALKLTQPRQLQLIEGMGLALGSAATLDFIEALAKTLNEDDLEELYDRLDSLKIFSESEREDFIVYLKVHYNEVKNGGKSTYRYWYLEFQTIKGREQKNLLDSPILQEDFAQLTIQEQHKLLFSKVKEEYRNSEVSALCLEALQKYQKSLVS</sequence>
<feature type="domain" description="Response regulatory" evidence="2">
    <location>
        <begin position="6"/>
        <end position="121"/>
    </location>
</feature>
<dbReference type="SUPFAM" id="SSF52172">
    <property type="entry name" value="CheY-like"/>
    <property type="match status" value="1"/>
</dbReference>
<reference evidence="3 4" key="2">
    <citation type="submission" date="2018-03" db="EMBL/GenBank/DDBJ databases">
        <title>The ancient ancestry and fast evolution of plastids.</title>
        <authorList>
            <person name="Moore K.R."/>
            <person name="Magnabosco C."/>
            <person name="Momper L."/>
            <person name="Gold D.A."/>
            <person name="Bosak T."/>
            <person name="Fournier G.P."/>
        </authorList>
    </citation>
    <scope>NUCLEOTIDE SEQUENCE [LARGE SCALE GENOMIC DNA]</scope>
    <source>
        <strain evidence="3 4">CCAP 1448/3</strain>
    </source>
</reference>
<organism evidence="3 4">
    <name type="scientific">Merismopedia glauca CCAP 1448/3</name>
    <dbReference type="NCBI Taxonomy" id="1296344"/>
    <lineage>
        <taxon>Bacteria</taxon>
        <taxon>Bacillati</taxon>
        <taxon>Cyanobacteriota</taxon>
        <taxon>Cyanophyceae</taxon>
        <taxon>Synechococcales</taxon>
        <taxon>Merismopediaceae</taxon>
        <taxon>Merismopedia</taxon>
    </lineage>
</organism>
<name>A0A2T1BZQ8_9CYAN</name>
<keyword evidence="4" id="KW-1185">Reference proteome</keyword>